<sequence length="390" mass="44856">MNESNNILFKILFKNLNIRTGKLKVAKNIEIITPNFLICSSFGAIPHMTPDHLRSSGITGIYMALEDFVEYPAFREKKEKKKIMEPSLSCRGSLRNFVSIPSNQCLMLGTRRSIFYSKKPNRSGSIHIITSGGNQSIDINEVCDFYEKLSPDIIVSPINIPDNITGKKQLFKVVELAELWLKKLLEKKYNFLVFASLPPVPEELLSLYFLMLKSNVSKIHGLALYNFEQSKIIPDYLSHLPLLLIEPIHSPHLILNCIENSIDLFIIDFVSQSSNSGIAFTFQFPPLSTEENREPLGIDMWGEEHKTSLLPLLQTCECYTCKFHHRAYIRHLLVTKELLGHVLLQLHNIYIMNIFFSKIQTSILEKTFLGHSKFFKSHYQIFLPKYAEKK</sequence>
<dbReference type="Proteomes" id="UP000768646">
    <property type="component" value="Unassembled WGS sequence"/>
</dbReference>
<comment type="caution">
    <text evidence="1">The sequence shown here is derived from an EMBL/GenBank/DDBJ whole genome shotgun (WGS) entry which is preliminary data.</text>
</comment>
<proteinExistence type="predicted"/>
<reference evidence="1 2" key="1">
    <citation type="journal article" date="2021" name="Commun. Biol.">
        <title>Genomic insights into the host specific adaptation of the Pneumocystis genus.</title>
        <authorList>
            <person name="Cisse O.H."/>
            <person name="Ma L."/>
            <person name="Dekker J.P."/>
            <person name="Khil P.P."/>
            <person name="Youn J.-H."/>
            <person name="Brenchley J.M."/>
            <person name="Blair R."/>
            <person name="Pahar B."/>
            <person name="Chabe M."/>
            <person name="Van Rompay K.K.A."/>
            <person name="Keesler R."/>
            <person name="Sukura A."/>
            <person name="Hirsch V."/>
            <person name="Kutty G."/>
            <person name="Liu Y."/>
            <person name="Peng L."/>
            <person name="Chen J."/>
            <person name="Song J."/>
            <person name="Weissenbacher-Lang C."/>
            <person name="Xu J."/>
            <person name="Upham N.S."/>
            <person name="Stajich J.E."/>
            <person name="Cuomo C.A."/>
            <person name="Cushion M.T."/>
            <person name="Kovacs J.A."/>
        </authorList>
    </citation>
    <scope>NUCLEOTIDE SEQUENCE [LARGE SCALE GENOMIC DNA]</scope>
    <source>
        <strain evidence="1 2">RABM</strain>
    </source>
</reference>
<evidence type="ECO:0000313" key="2">
    <source>
        <dbReference type="Proteomes" id="UP000768646"/>
    </source>
</evidence>
<evidence type="ECO:0000313" key="1">
    <source>
        <dbReference type="EMBL" id="KAG4305578.1"/>
    </source>
</evidence>
<gene>
    <name evidence="1" type="ORF">PORY_001134</name>
</gene>
<dbReference type="EMBL" id="JABTEG010000003">
    <property type="protein sequence ID" value="KAG4305578.1"/>
    <property type="molecule type" value="Genomic_DNA"/>
</dbReference>
<name>A0ACB7CDC0_9ASCO</name>
<protein>
    <submittedName>
        <fullName evidence="1">Uncharacterized protein</fullName>
    </submittedName>
</protein>
<organism evidence="1 2">
    <name type="scientific">Pneumocystis oryctolagi</name>
    <dbReference type="NCBI Taxonomy" id="42067"/>
    <lineage>
        <taxon>Eukaryota</taxon>
        <taxon>Fungi</taxon>
        <taxon>Dikarya</taxon>
        <taxon>Ascomycota</taxon>
        <taxon>Taphrinomycotina</taxon>
        <taxon>Pneumocystomycetes</taxon>
        <taxon>Pneumocystaceae</taxon>
        <taxon>Pneumocystis</taxon>
    </lineage>
</organism>
<accession>A0ACB7CDC0</accession>
<keyword evidence="2" id="KW-1185">Reference proteome</keyword>